<name>A0A845UV31_9GAMM</name>
<reference evidence="1 2" key="1">
    <citation type="submission" date="2020-02" db="EMBL/GenBank/DDBJ databases">
        <authorList>
            <person name="Zhang X.-Y."/>
        </authorList>
    </citation>
    <scope>NUCLEOTIDE SEQUENCE [LARGE SCALE GENOMIC DNA]</scope>
    <source>
        <strain evidence="1 2">C33</strain>
    </source>
</reference>
<keyword evidence="2" id="KW-1185">Reference proteome</keyword>
<dbReference type="AlphaFoldDB" id="A0A845UV31"/>
<proteinExistence type="predicted"/>
<dbReference type="Proteomes" id="UP000484885">
    <property type="component" value="Unassembled WGS sequence"/>
</dbReference>
<dbReference type="InterPro" id="IPR009659">
    <property type="entry name" value="DUF1249"/>
</dbReference>
<dbReference type="EMBL" id="JAAGSC010000031">
    <property type="protein sequence ID" value="NDY94428.1"/>
    <property type="molecule type" value="Genomic_DNA"/>
</dbReference>
<dbReference type="PANTHER" id="PTHR38774:SF1">
    <property type="entry name" value="CYTOPLASMIC PROTEIN"/>
    <property type="match status" value="1"/>
</dbReference>
<organism evidence="1 2">
    <name type="scientific">Wenzhouxiangella limi</name>
    <dbReference type="NCBI Taxonomy" id="2707351"/>
    <lineage>
        <taxon>Bacteria</taxon>
        <taxon>Pseudomonadati</taxon>
        <taxon>Pseudomonadota</taxon>
        <taxon>Gammaproteobacteria</taxon>
        <taxon>Chromatiales</taxon>
        <taxon>Wenzhouxiangellaceae</taxon>
        <taxon>Wenzhouxiangella</taxon>
    </lineage>
</organism>
<sequence>MLTRVRNLHPPTRVLARRLPELHTAVFRALGAMLPEGLNRSDCLVSRVGSGPDLFLQVIERHNYTSYIRLTYVIGDEQQHNPNAHIRIYHDARMAEATAFSPEQGIERFAGPEIPMHGLVIRNWRLNQALLKWLDYLLAEGHGADTLKPVEETPPFLDLPVDQEAAG</sequence>
<comment type="caution">
    <text evidence="1">The sequence shown here is derived from an EMBL/GenBank/DDBJ whole genome shotgun (WGS) entry which is preliminary data.</text>
</comment>
<dbReference type="RefSeq" id="WP_164209566.1">
    <property type="nucleotide sequence ID" value="NZ_JAAGSC010000031.1"/>
</dbReference>
<dbReference type="PANTHER" id="PTHR38774">
    <property type="entry name" value="CYTOPLASMIC PROTEIN-RELATED"/>
    <property type="match status" value="1"/>
</dbReference>
<dbReference type="Pfam" id="PF06853">
    <property type="entry name" value="DUF1249"/>
    <property type="match status" value="1"/>
</dbReference>
<protein>
    <submittedName>
        <fullName evidence="1">DUF1249 domain-containing protein</fullName>
    </submittedName>
</protein>
<evidence type="ECO:0000313" key="2">
    <source>
        <dbReference type="Proteomes" id="UP000484885"/>
    </source>
</evidence>
<gene>
    <name evidence="1" type="ORF">G3I74_01620</name>
</gene>
<accession>A0A845UV31</accession>
<evidence type="ECO:0000313" key="1">
    <source>
        <dbReference type="EMBL" id="NDY94428.1"/>
    </source>
</evidence>